<reference evidence="1" key="1">
    <citation type="journal article" date="2022" name="Int. J. Syst. Evol. Microbiol.">
        <title>A novel species of lactic acid bacteria, Ligilactobacillus pabuli sp. nov., isolated from alfalfa silage.</title>
        <authorList>
            <person name="Tohno M."/>
            <person name="Tanizawa Y."/>
            <person name="Sawada H."/>
            <person name="Sakamoto M."/>
            <person name="Ohkuma M."/>
            <person name="Kobayashi H."/>
        </authorList>
    </citation>
    <scope>NUCLEOTIDE SEQUENCE</scope>
    <source>
        <strain evidence="1">AF129</strain>
    </source>
</reference>
<gene>
    <name evidence="1" type="ORF">LPAF129_00560</name>
</gene>
<dbReference type="SUPFAM" id="SSF56281">
    <property type="entry name" value="Metallo-hydrolase/oxidoreductase"/>
    <property type="match status" value="1"/>
</dbReference>
<dbReference type="InterPro" id="IPR036866">
    <property type="entry name" value="RibonucZ/Hydroxyglut_hydro"/>
</dbReference>
<dbReference type="Gene3D" id="3.60.15.10">
    <property type="entry name" value="Ribonuclease Z/Hydroxyacylglutathione hydrolase-like"/>
    <property type="match status" value="1"/>
</dbReference>
<dbReference type="EMBL" id="BQXH01000001">
    <property type="protein sequence ID" value="GKS80371.1"/>
    <property type="molecule type" value="Genomic_DNA"/>
</dbReference>
<keyword evidence="2" id="KW-1185">Reference proteome</keyword>
<protein>
    <submittedName>
        <fullName evidence="1">Uncharacterized protein</fullName>
    </submittedName>
</protein>
<evidence type="ECO:0000313" key="2">
    <source>
        <dbReference type="Proteomes" id="UP001055149"/>
    </source>
</evidence>
<proteinExistence type="predicted"/>
<sequence>MSNNYLTLSSQETTVICDPVFSEHDPLAAHDYVILTHLDNDALDFLADYDEQKNVYVSFEFYKLIQKLIAVKLLAETQVQLKIIPYQYPLTLGDIRLTAFPNDDGQFGSFALLATGPEKTVGYCDAVYTHGNHNKRIKRWKKIFQQSQLDILVLGSKISPLTKNQNALSENGMQEMLTKFITKNNANAPLTALLSPFNPERLYRYDKTAKLNQTPIIWNKNYLQLLQAFYPYAEFYGAENLPLTSKSALVQSEQRHQLAANKIFTDPAVLHPEAISITGLIYQKQLCALSQSELHDFTEYLAADQVIMKEDRSLNQNHLIPQKWLQSLALTI</sequence>
<evidence type="ECO:0000313" key="1">
    <source>
        <dbReference type="EMBL" id="GKS80371.1"/>
    </source>
</evidence>
<comment type="caution">
    <text evidence="1">The sequence shown here is derived from an EMBL/GenBank/DDBJ whole genome shotgun (WGS) entry which is preliminary data.</text>
</comment>
<name>A0ABQ5JEV0_9LACO</name>
<dbReference type="Proteomes" id="UP001055149">
    <property type="component" value="Unassembled WGS sequence"/>
</dbReference>
<organism evidence="1 2">
    <name type="scientific">Ligilactobacillus pabuli</name>
    <dbReference type="NCBI Taxonomy" id="2886039"/>
    <lineage>
        <taxon>Bacteria</taxon>
        <taxon>Bacillati</taxon>
        <taxon>Bacillota</taxon>
        <taxon>Bacilli</taxon>
        <taxon>Lactobacillales</taxon>
        <taxon>Lactobacillaceae</taxon>
        <taxon>Ligilactobacillus</taxon>
    </lineage>
</organism>
<accession>A0ABQ5JEV0</accession>
<dbReference type="RefSeq" id="WP_244053843.1">
    <property type="nucleotide sequence ID" value="NZ_BQXH01000001.1"/>
</dbReference>